<comment type="subcellular location">
    <subcellularLocation>
        <location evidence="1 6">Cell membrane</location>
        <topology evidence="1 6">Multi-pass membrane protein</topology>
    </subcellularLocation>
</comment>
<evidence type="ECO:0000259" key="7">
    <source>
        <dbReference type="Pfam" id="PF09335"/>
    </source>
</evidence>
<feature type="domain" description="VTT" evidence="7">
    <location>
        <begin position="67"/>
        <end position="184"/>
    </location>
</feature>
<dbReference type="PANTHER" id="PTHR12677:SF59">
    <property type="entry name" value="GOLGI APPARATUS MEMBRANE PROTEIN TVP38-RELATED"/>
    <property type="match status" value="1"/>
</dbReference>
<sequence>MVIIFKKISILVIVLVVAFLLYHSKVGQLLLSGDVDLIARHVESYGWKAIILMFLAIFIQAFFPYLPFIILAGVSVLLFGFYFGFIISWIATSLGAIAAFLTARYIAREWAENKVGASPYFKKFNTFTSNHGFKTILVSRIIAVVPSSLINLAAGISRLKGRSFILATWIGNLWVAFIESLLGHYLIHFEKHSGKLLIILVILLAIYLFVKRKGIFGKNGD</sequence>
<evidence type="ECO:0000256" key="2">
    <source>
        <dbReference type="ARBA" id="ARBA00022475"/>
    </source>
</evidence>
<evidence type="ECO:0000256" key="3">
    <source>
        <dbReference type="ARBA" id="ARBA00022692"/>
    </source>
</evidence>
<feature type="transmembrane region" description="Helical" evidence="6">
    <location>
        <begin position="164"/>
        <end position="187"/>
    </location>
</feature>
<gene>
    <name evidence="8" type="ORF">J2Z37_000693</name>
</gene>
<keyword evidence="3 6" id="KW-0812">Transmembrane</keyword>
<feature type="transmembrane region" description="Helical" evidence="6">
    <location>
        <begin position="68"/>
        <end position="91"/>
    </location>
</feature>
<feature type="transmembrane region" description="Helical" evidence="6">
    <location>
        <begin position="45"/>
        <end position="63"/>
    </location>
</feature>
<accession>A0ABS4GKC7</accession>
<evidence type="ECO:0000313" key="9">
    <source>
        <dbReference type="Proteomes" id="UP001519343"/>
    </source>
</evidence>
<dbReference type="EMBL" id="JAGGKT010000001">
    <property type="protein sequence ID" value="MBP1930706.1"/>
    <property type="molecule type" value="Genomic_DNA"/>
</dbReference>
<dbReference type="RefSeq" id="WP_209808781.1">
    <property type="nucleotide sequence ID" value="NZ_JAGGKT010000001.1"/>
</dbReference>
<evidence type="ECO:0000256" key="6">
    <source>
        <dbReference type="RuleBase" id="RU366058"/>
    </source>
</evidence>
<keyword evidence="5 6" id="KW-0472">Membrane</keyword>
<dbReference type="PANTHER" id="PTHR12677">
    <property type="entry name" value="GOLGI APPARATUS MEMBRANE PROTEIN TVP38-RELATED"/>
    <property type="match status" value="1"/>
</dbReference>
<comment type="caution">
    <text evidence="8">The sequence shown here is derived from an EMBL/GenBank/DDBJ whole genome shotgun (WGS) entry which is preliminary data.</text>
</comment>
<proteinExistence type="inferred from homology"/>
<dbReference type="Pfam" id="PF09335">
    <property type="entry name" value="VTT_dom"/>
    <property type="match status" value="1"/>
</dbReference>
<organism evidence="8 9">
    <name type="scientific">Ammoniphilus resinae</name>
    <dbReference type="NCBI Taxonomy" id="861532"/>
    <lineage>
        <taxon>Bacteria</taxon>
        <taxon>Bacillati</taxon>
        <taxon>Bacillota</taxon>
        <taxon>Bacilli</taxon>
        <taxon>Bacillales</taxon>
        <taxon>Paenibacillaceae</taxon>
        <taxon>Aneurinibacillus group</taxon>
        <taxon>Ammoniphilus</taxon>
    </lineage>
</organism>
<evidence type="ECO:0000256" key="1">
    <source>
        <dbReference type="ARBA" id="ARBA00004651"/>
    </source>
</evidence>
<reference evidence="8 9" key="1">
    <citation type="submission" date="2021-03" db="EMBL/GenBank/DDBJ databases">
        <title>Genomic Encyclopedia of Type Strains, Phase IV (KMG-IV): sequencing the most valuable type-strain genomes for metagenomic binning, comparative biology and taxonomic classification.</title>
        <authorList>
            <person name="Goeker M."/>
        </authorList>
    </citation>
    <scope>NUCLEOTIDE SEQUENCE [LARGE SCALE GENOMIC DNA]</scope>
    <source>
        <strain evidence="8 9">DSM 24738</strain>
    </source>
</reference>
<comment type="similarity">
    <text evidence="6">Belongs to the TVP38/TMEM64 family.</text>
</comment>
<keyword evidence="4 6" id="KW-1133">Transmembrane helix</keyword>
<feature type="transmembrane region" description="Helical" evidence="6">
    <location>
        <begin position="193"/>
        <end position="210"/>
    </location>
</feature>
<keyword evidence="2 6" id="KW-1003">Cell membrane</keyword>
<protein>
    <recommendedName>
        <fullName evidence="6">TVP38/TMEM64 family membrane protein</fullName>
    </recommendedName>
</protein>
<dbReference type="InterPro" id="IPR015414">
    <property type="entry name" value="TMEM64"/>
</dbReference>
<dbReference type="Proteomes" id="UP001519343">
    <property type="component" value="Unassembled WGS sequence"/>
</dbReference>
<evidence type="ECO:0000313" key="8">
    <source>
        <dbReference type="EMBL" id="MBP1930706.1"/>
    </source>
</evidence>
<dbReference type="InterPro" id="IPR032816">
    <property type="entry name" value="VTT_dom"/>
</dbReference>
<name>A0ABS4GKC7_9BACL</name>
<evidence type="ECO:0000256" key="4">
    <source>
        <dbReference type="ARBA" id="ARBA00022989"/>
    </source>
</evidence>
<keyword evidence="9" id="KW-1185">Reference proteome</keyword>
<feature type="transmembrane region" description="Helical" evidence="6">
    <location>
        <begin position="137"/>
        <end position="157"/>
    </location>
</feature>
<evidence type="ECO:0000256" key="5">
    <source>
        <dbReference type="ARBA" id="ARBA00023136"/>
    </source>
</evidence>